<feature type="region of interest" description="Disordered" evidence="3">
    <location>
        <begin position="232"/>
        <end position="253"/>
    </location>
</feature>
<dbReference type="PANTHER" id="PTHR31625">
    <property type="match status" value="1"/>
</dbReference>
<dbReference type="Pfam" id="PF02458">
    <property type="entry name" value="Transferase"/>
    <property type="match status" value="1"/>
</dbReference>
<gene>
    <name evidence="4" type="ORF">M0R45_033262</name>
</gene>
<name>A0AAW1WM00_RUBAR</name>
<keyword evidence="1" id="KW-0808">Transferase</keyword>
<evidence type="ECO:0000256" key="2">
    <source>
        <dbReference type="ARBA" id="ARBA00023315"/>
    </source>
</evidence>
<dbReference type="InterPro" id="IPR023213">
    <property type="entry name" value="CAT-like_dom_sf"/>
</dbReference>
<protein>
    <submittedName>
        <fullName evidence="4">Uncharacterized protein</fullName>
    </submittedName>
</protein>
<organism evidence="4 5">
    <name type="scientific">Rubus argutus</name>
    <name type="common">Southern blackberry</name>
    <dbReference type="NCBI Taxonomy" id="59490"/>
    <lineage>
        <taxon>Eukaryota</taxon>
        <taxon>Viridiplantae</taxon>
        <taxon>Streptophyta</taxon>
        <taxon>Embryophyta</taxon>
        <taxon>Tracheophyta</taxon>
        <taxon>Spermatophyta</taxon>
        <taxon>Magnoliopsida</taxon>
        <taxon>eudicotyledons</taxon>
        <taxon>Gunneridae</taxon>
        <taxon>Pentapetalae</taxon>
        <taxon>rosids</taxon>
        <taxon>fabids</taxon>
        <taxon>Rosales</taxon>
        <taxon>Rosaceae</taxon>
        <taxon>Rosoideae</taxon>
        <taxon>Rosoideae incertae sedis</taxon>
        <taxon>Rubus</taxon>
    </lineage>
</organism>
<dbReference type="EMBL" id="JBEDUW010000006">
    <property type="protein sequence ID" value="KAK9924921.1"/>
    <property type="molecule type" value="Genomic_DNA"/>
</dbReference>
<dbReference type="InterPro" id="IPR051504">
    <property type="entry name" value="Plant_metabolite_acyltrans"/>
</dbReference>
<dbReference type="GO" id="GO:0016747">
    <property type="term" value="F:acyltransferase activity, transferring groups other than amino-acyl groups"/>
    <property type="evidence" value="ECO:0007669"/>
    <property type="project" value="UniProtKB-ARBA"/>
</dbReference>
<dbReference type="AlphaFoldDB" id="A0AAW1WM00"/>
<reference evidence="4 5" key="1">
    <citation type="journal article" date="2023" name="G3 (Bethesda)">
        <title>A chromosome-length genome assembly and annotation of blackberry (Rubus argutus, cv. 'Hillquist').</title>
        <authorList>
            <person name="Bruna T."/>
            <person name="Aryal R."/>
            <person name="Dudchenko O."/>
            <person name="Sargent D.J."/>
            <person name="Mead D."/>
            <person name="Buti M."/>
            <person name="Cavallini A."/>
            <person name="Hytonen T."/>
            <person name="Andres J."/>
            <person name="Pham M."/>
            <person name="Weisz D."/>
            <person name="Mascagni F."/>
            <person name="Usai G."/>
            <person name="Natali L."/>
            <person name="Bassil N."/>
            <person name="Fernandez G.E."/>
            <person name="Lomsadze A."/>
            <person name="Armour M."/>
            <person name="Olukolu B."/>
            <person name="Poorten T."/>
            <person name="Britton C."/>
            <person name="Davik J."/>
            <person name="Ashrafi H."/>
            <person name="Aiden E.L."/>
            <person name="Borodovsky M."/>
            <person name="Worthington M."/>
        </authorList>
    </citation>
    <scope>NUCLEOTIDE SEQUENCE [LARGE SCALE GENOMIC DNA]</scope>
    <source>
        <strain evidence="4">PI 553951</strain>
    </source>
</reference>
<evidence type="ECO:0000313" key="4">
    <source>
        <dbReference type="EMBL" id="KAK9924921.1"/>
    </source>
</evidence>
<keyword evidence="5" id="KW-1185">Reference proteome</keyword>
<keyword evidence="2" id="KW-0012">Acyltransferase</keyword>
<accession>A0AAW1WM00</accession>
<dbReference type="Gene3D" id="3.30.559.10">
    <property type="entry name" value="Chloramphenicol acetyltransferase-like domain"/>
    <property type="match status" value="2"/>
</dbReference>
<proteinExistence type="predicted"/>
<dbReference type="Proteomes" id="UP001457282">
    <property type="component" value="Unassembled WGS sequence"/>
</dbReference>
<evidence type="ECO:0000313" key="5">
    <source>
        <dbReference type="Proteomes" id="UP001457282"/>
    </source>
</evidence>
<evidence type="ECO:0000256" key="3">
    <source>
        <dbReference type="SAM" id="MobiDB-lite"/>
    </source>
</evidence>
<evidence type="ECO:0000256" key="1">
    <source>
        <dbReference type="ARBA" id="ARBA00022679"/>
    </source>
</evidence>
<sequence>MANSNSVKVVEVCRVAPIPSSPDSATSDQSLLTLFDLLWLRFLPVEPLYFYEIPSTSDPNIFFNSILPKLKASLSLTLQHFLPLAGNLTWPQDSPKPILSYVQGDAVSLTIAEFDADNFYHLSGNDFVDAKEYHPLIPPLEVSDQRAAAMAIQITLFPSRGFSIGTTMHHAVLDGKNSTSFFKAWAHTCKHGTGVGSSSFISLPDNLKPFHDRTSLKDPRGLGELYSNEYLNREGPNNRSVTHRGPPKALPQDQIRGTFEFTPAKVQTLREHAVKTTRASDSSPLHLSTFSLTCAYTWVCLVKAEEIKGEKTAMIFGVDARSRLDPPVPETYFGNCVVGRVAVAETKGLMGVDGLVVAVKAITEALRSLEHGVFNGAELWVSKFLDFSLYDKIYSIAGSQRFEVYGTDFGWGRPKKIELVSIDKTDAVSLMDSKNGGGAVEIGLALKKPHMEVFASLFAKGL</sequence>
<comment type="caution">
    <text evidence="4">The sequence shown here is derived from an EMBL/GenBank/DDBJ whole genome shotgun (WGS) entry which is preliminary data.</text>
</comment>